<proteinExistence type="predicted"/>
<dbReference type="EMBL" id="JAWDJW010007750">
    <property type="protein sequence ID" value="KAK3061578.1"/>
    <property type="molecule type" value="Genomic_DNA"/>
</dbReference>
<feature type="non-terminal residue" evidence="1">
    <location>
        <position position="52"/>
    </location>
</feature>
<sequence length="52" mass="5798">MQATDLGCKHIIPYINWGRASSESDCCWIYTEYAPYGSLEDVIKQGNLNADG</sequence>
<reference evidence="1" key="1">
    <citation type="submission" date="2024-09" db="EMBL/GenBank/DDBJ databases">
        <title>Black Yeasts Isolated from many extreme environments.</title>
        <authorList>
            <person name="Coleine C."/>
            <person name="Stajich J.E."/>
            <person name="Selbmann L."/>
        </authorList>
    </citation>
    <scope>NUCLEOTIDE SEQUENCE</scope>
    <source>
        <strain evidence="1">CCFEE 5737</strain>
    </source>
</reference>
<dbReference type="Proteomes" id="UP001186974">
    <property type="component" value="Unassembled WGS sequence"/>
</dbReference>
<evidence type="ECO:0000313" key="2">
    <source>
        <dbReference type="Proteomes" id="UP001186974"/>
    </source>
</evidence>
<comment type="caution">
    <text evidence="1">The sequence shown here is derived from an EMBL/GenBank/DDBJ whole genome shotgun (WGS) entry which is preliminary data.</text>
</comment>
<keyword evidence="2" id="KW-1185">Reference proteome</keyword>
<name>A0ACC3D453_9PEZI</name>
<organism evidence="1 2">
    <name type="scientific">Coniosporium uncinatum</name>
    <dbReference type="NCBI Taxonomy" id="93489"/>
    <lineage>
        <taxon>Eukaryota</taxon>
        <taxon>Fungi</taxon>
        <taxon>Dikarya</taxon>
        <taxon>Ascomycota</taxon>
        <taxon>Pezizomycotina</taxon>
        <taxon>Dothideomycetes</taxon>
        <taxon>Dothideomycetes incertae sedis</taxon>
        <taxon>Coniosporium</taxon>
    </lineage>
</organism>
<accession>A0ACC3D453</accession>
<gene>
    <name evidence="1" type="ORF">LTS18_005882</name>
</gene>
<evidence type="ECO:0000313" key="1">
    <source>
        <dbReference type="EMBL" id="KAK3061578.1"/>
    </source>
</evidence>
<protein>
    <submittedName>
        <fullName evidence="1">Uncharacterized protein</fullName>
    </submittedName>
</protein>